<dbReference type="InterPro" id="IPR030999">
    <property type="entry name" value="Thiosulf_SoxX"/>
</dbReference>
<keyword evidence="5" id="KW-0732">Signal</keyword>
<dbReference type="Gene3D" id="1.10.760.10">
    <property type="entry name" value="Cytochrome c-like domain"/>
    <property type="match status" value="1"/>
</dbReference>
<dbReference type="NCBIfam" id="TIGR04485">
    <property type="entry name" value="thiosulf_SoxX"/>
    <property type="match status" value="1"/>
</dbReference>
<protein>
    <submittedName>
        <fullName evidence="7">Sulfur oxidation c-type cytochrome SoxX</fullName>
    </submittedName>
</protein>
<evidence type="ECO:0000256" key="5">
    <source>
        <dbReference type="SAM" id="SignalP"/>
    </source>
</evidence>
<dbReference type="InterPro" id="IPR036909">
    <property type="entry name" value="Cyt_c-like_dom_sf"/>
</dbReference>
<keyword evidence="8" id="KW-1185">Reference proteome</keyword>
<name>A0ABT1LHJ0_9HYPH</name>
<keyword evidence="3 4" id="KW-0408">Iron</keyword>
<evidence type="ECO:0000256" key="4">
    <source>
        <dbReference type="PROSITE-ProRule" id="PRU00433"/>
    </source>
</evidence>
<dbReference type="SUPFAM" id="SSF46626">
    <property type="entry name" value="Cytochrome c"/>
    <property type="match status" value="1"/>
</dbReference>
<gene>
    <name evidence="7" type="primary">soxX</name>
    <name evidence="7" type="ORF">NK718_20775</name>
</gene>
<dbReference type="InterPro" id="IPR009056">
    <property type="entry name" value="Cyt_c-like_dom"/>
</dbReference>
<dbReference type="Proteomes" id="UP001205890">
    <property type="component" value="Unassembled WGS sequence"/>
</dbReference>
<sequence>MRRGRAAVAGLALAALAAGGGAGAAELAPLTAQPGDPARGRDVVRDLTKATCLICHALPIPEEPNPGNIGPNLAGVGARFSAGELRARVVDATTINPNTVMPPYFRTEGLNRVLARWRGQTIYSAQEVEDVVAYLGTLRQP</sequence>
<keyword evidence="1 4" id="KW-0349">Heme</keyword>
<dbReference type="PROSITE" id="PS51007">
    <property type="entry name" value="CYTC"/>
    <property type="match status" value="1"/>
</dbReference>
<dbReference type="RefSeq" id="WP_254746309.1">
    <property type="nucleotide sequence ID" value="NZ_JANCLU010000031.1"/>
</dbReference>
<dbReference type="EMBL" id="JANCLU010000031">
    <property type="protein sequence ID" value="MCP8940966.1"/>
    <property type="molecule type" value="Genomic_DNA"/>
</dbReference>
<keyword evidence="2 4" id="KW-0479">Metal-binding</keyword>
<comment type="caution">
    <text evidence="7">The sequence shown here is derived from an EMBL/GenBank/DDBJ whole genome shotgun (WGS) entry which is preliminary data.</text>
</comment>
<proteinExistence type="predicted"/>
<feature type="domain" description="Cytochrome c" evidence="6">
    <location>
        <begin position="35"/>
        <end position="139"/>
    </location>
</feature>
<evidence type="ECO:0000259" key="6">
    <source>
        <dbReference type="PROSITE" id="PS51007"/>
    </source>
</evidence>
<accession>A0ABT1LHJ0</accession>
<feature type="signal peptide" evidence="5">
    <location>
        <begin position="1"/>
        <end position="24"/>
    </location>
</feature>
<organism evidence="7 8">
    <name type="scientific">Alsobacter ponti</name>
    <dbReference type="NCBI Taxonomy" id="2962936"/>
    <lineage>
        <taxon>Bacteria</taxon>
        <taxon>Pseudomonadati</taxon>
        <taxon>Pseudomonadota</taxon>
        <taxon>Alphaproteobacteria</taxon>
        <taxon>Hyphomicrobiales</taxon>
        <taxon>Alsobacteraceae</taxon>
        <taxon>Alsobacter</taxon>
    </lineage>
</organism>
<evidence type="ECO:0000256" key="1">
    <source>
        <dbReference type="ARBA" id="ARBA00022617"/>
    </source>
</evidence>
<evidence type="ECO:0000313" key="7">
    <source>
        <dbReference type="EMBL" id="MCP8940966.1"/>
    </source>
</evidence>
<reference evidence="7 8" key="1">
    <citation type="submission" date="2022-07" db="EMBL/GenBank/DDBJ databases">
        <authorList>
            <person name="Li W.-J."/>
            <person name="Deng Q.-Q."/>
        </authorList>
    </citation>
    <scope>NUCLEOTIDE SEQUENCE [LARGE SCALE GENOMIC DNA]</scope>
    <source>
        <strain evidence="7 8">SYSU M60028</strain>
    </source>
</reference>
<feature type="chain" id="PRO_5046191575" evidence="5">
    <location>
        <begin position="25"/>
        <end position="141"/>
    </location>
</feature>
<evidence type="ECO:0000313" key="8">
    <source>
        <dbReference type="Proteomes" id="UP001205890"/>
    </source>
</evidence>
<evidence type="ECO:0000256" key="2">
    <source>
        <dbReference type="ARBA" id="ARBA00022723"/>
    </source>
</evidence>
<evidence type="ECO:0000256" key="3">
    <source>
        <dbReference type="ARBA" id="ARBA00023004"/>
    </source>
</evidence>